<keyword evidence="2" id="KW-1185">Reference proteome</keyword>
<evidence type="ECO:0000313" key="1">
    <source>
        <dbReference type="EMBL" id="MFC4335549.1"/>
    </source>
</evidence>
<proteinExistence type="predicted"/>
<evidence type="ECO:0000313" key="2">
    <source>
        <dbReference type="Proteomes" id="UP001595823"/>
    </source>
</evidence>
<dbReference type="EMBL" id="JBHSDK010000014">
    <property type="protein sequence ID" value="MFC4335549.1"/>
    <property type="molecule type" value="Genomic_DNA"/>
</dbReference>
<sequence>MMKLVADVGDYDETQLDVFNYDGVAYEARLHNRIMLSLTPISAGEEQPGVAVVAQCLLWHSPQVHLNNPALQAKANSEWLGDLRDAIGHFVRPYRDPEWTIKD</sequence>
<organism evidence="1 2">
    <name type="scientific">Salininema proteolyticum</name>
    <dbReference type="NCBI Taxonomy" id="1607685"/>
    <lineage>
        <taxon>Bacteria</taxon>
        <taxon>Bacillati</taxon>
        <taxon>Actinomycetota</taxon>
        <taxon>Actinomycetes</taxon>
        <taxon>Glycomycetales</taxon>
        <taxon>Glycomycetaceae</taxon>
        <taxon>Salininema</taxon>
    </lineage>
</organism>
<reference evidence="2" key="1">
    <citation type="journal article" date="2019" name="Int. J. Syst. Evol. Microbiol.">
        <title>The Global Catalogue of Microorganisms (GCM) 10K type strain sequencing project: providing services to taxonomists for standard genome sequencing and annotation.</title>
        <authorList>
            <consortium name="The Broad Institute Genomics Platform"/>
            <consortium name="The Broad Institute Genome Sequencing Center for Infectious Disease"/>
            <person name="Wu L."/>
            <person name="Ma J."/>
        </authorList>
    </citation>
    <scope>NUCLEOTIDE SEQUENCE [LARGE SCALE GENOMIC DNA]</scope>
    <source>
        <strain evidence="2">IBRC-M 10908</strain>
    </source>
</reference>
<gene>
    <name evidence="1" type="ORF">ACFPET_10100</name>
</gene>
<comment type="caution">
    <text evidence="1">The sequence shown here is derived from an EMBL/GenBank/DDBJ whole genome shotgun (WGS) entry which is preliminary data.</text>
</comment>
<name>A0ABV8TXL1_9ACTN</name>
<dbReference type="Proteomes" id="UP001595823">
    <property type="component" value="Unassembled WGS sequence"/>
</dbReference>
<accession>A0ABV8TXL1</accession>
<protein>
    <submittedName>
        <fullName evidence="1">Uncharacterized protein</fullName>
    </submittedName>
</protein>